<protein>
    <submittedName>
        <fullName evidence="3">Uncharacterized protein</fullName>
    </submittedName>
</protein>
<keyword evidence="2" id="KW-0812">Transmembrane</keyword>
<sequence length="159" mass="17316">MGIFIVSVPASFWLGFIVCFGHCFVSSTFGTHISRLASQVINSQLQFPKMAFGLKKLCTKLKPKSTPTSPSSTSQSSFEVIGRSETENPKSPRAHRRMDSFLSDDGVSLPASVVLDLAAMGTEKKEKRRSKFKEEFGENGVIGGSVQVCVLPQLPPYIA</sequence>
<dbReference type="Proteomes" id="UP000193144">
    <property type="component" value="Unassembled WGS sequence"/>
</dbReference>
<name>A0A1Y1YKS4_9PLEO</name>
<evidence type="ECO:0000313" key="3">
    <source>
        <dbReference type="EMBL" id="ORX98605.1"/>
    </source>
</evidence>
<dbReference type="EMBL" id="MCFA01000212">
    <property type="protein sequence ID" value="ORX98605.1"/>
    <property type="molecule type" value="Genomic_DNA"/>
</dbReference>
<accession>A0A1Y1YKS4</accession>
<evidence type="ECO:0000256" key="2">
    <source>
        <dbReference type="SAM" id="Phobius"/>
    </source>
</evidence>
<organism evidence="3 4">
    <name type="scientific">Clohesyomyces aquaticus</name>
    <dbReference type="NCBI Taxonomy" id="1231657"/>
    <lineage>
        <taxon>Eukaryota</taxon>
        <taxon>Fungi</taxon>
        <taxon>Dikarya</taxon>
        <taxon>Ascomycota</taxon>
        <taxon>Pezizomycotina</taxon>
        <taxon>Dothideomycetes</taxon>
        <taxon>Pleosporomycetidae</taxon>
        <taxon>Pleosporales</taxon>
        <taxon>Lindgomycetaceae</taxon>
        <taxon>Clohesyomyces</taxon>
    </lineage>
</organism>
<evidence type="ECO:0000256" key="1">
    <source>
        <dbReference type="SAM" id="MobiDB-lite"/>
    </source>
</evidence>
<feature type="compositionally biased region" description="Low complexity" evidence="1">
    <location>
        <begin position="64"/>
        <end position="77"/>
    </location>
</feature>
<feature type="transmembrane region" description="Helical" evidence="2">
    <location>
        <begin position="12"/>
        <end position="33"/>
    </location>
</feature>
<reference evidence="3 4" key="1">
    <citation type="submission" date="2016-07" db="EMBL/GenBank/DDBJ databases">
        <title>Pervasive Adenine N6-methylation of Active Genes in Fungi.</title>
        <authorList>
            <consortium name="DOE Joint Genome Institute"/>
            <person name="Mondo S.J."/>
            <person name="Dannebaum R.O."/>
            <person name="Kuo R.C."/>
            <person name="Labutti K."/>
            <person name="Haridas S."/>
            <person name="Kuo A."/>
            <person name="Salamov A."/>
            <person name="Ahrendt S.R."/>
            <person name="Lipzen A."/>
            <person name="Sullivan W."/>
            <person name="Andreopoulos W.B."/>
            <person name="Clum A."/>
            <person name="Lindquist E."/>
            <person name="Daum C."/>
            <person name="Ramamoorthy G.K."/>
            <person name="Gryganskyi A."/>
            <person name="Culley D."/>
            <person name="Magnuson J.K."/>
            <person name="James T.Y."/>
            <person name="O'Malley M.A."/>
            <person name="Stajich J.E."/>
            <person name="Spatafora J.W."/>
            <person name="Visel A."/>
            <person name="Grigoriev I.V."/>
        </authorList>
    </citation>
    <scope>NUCLEOTIDE SEQUENCE [LARGE SCALE GENOMIC DNA]</scope>
    <source>
        <strain evidence="3 4">CBS 115471</strain>
    </source>
</reference>
<evidence type="ECO:0000313" key="4">
    <source>
        <dbReference type="Proteomes" id="UP000193144"/>
    </source>
</evidence>
<feature type="region of interest" description="Disordered" evidence="1">
    <location>
        <begin position="61"/>
        <end position="97"/>
    </location>
</feature>
<keyword evidence="2" id="KW-0472">Membrane</keyword>
<proteinExistence type="predicted"/>
<dbReference type="AlphaFoldDB" id="A0A1Y1YKS4"/>
<comment type="caution">
    <text evidence="3">The sequence shown here is derived from an EMBL/GenBank/DDBJ whole genome shotgun (WGS) entry which is preliminary data.</text>
</comment>
<gene>
    <name evidence="3" type="ORF">BCR34DRAFT_146747</name>
</gene>
<keyword evidence="2" id="KW-1133">Transmembrane helix</keyword>
<keyword evidence="4" id="KW-1185">Reference proteome</keyword>